<feature type="domain" description="Acyl-CoA oxidase C-terminal" evidence="15">
    <location>
        <begin position="475"/>
        <end position="650"/>
    </location>
</feature>
<feature type="binding site" evidence="14">
    <location>
        <position position="144"/>
    </location>
    <ligand>
        <name>FAD</name>
        <dbReference type="ChEBI" id="CHEBI:57692"/>
    </ligand>
</feature>
<evidence type="ECO:0000256" key="3">
    <source>
        <dbReference type="ARBA" id="ARBA00004846"/>
    </source>
</evidence>
<dbReference type="GO" id="GO:0003997">
    <property type="term" value="F:acyl-CoA oxidase activity"/>
    <property type="evidence" value="ECO:0007669"/>
    <property type="project" value="InterPro"/>
</dbReference>
<keyword evidence="20" id="KW-1185">Reference proteome</keyword>
<keyword evidence="8" id="KW-0276">Fatty acid metabolism</keyword>
<dbReference type="PANTHER" id="PTHR10909">
    <property type="entry name" value="ELECTRON TRANSPORT OXIDOREDUCTASE"/>
    <property type="match status" value="1"/>
</dbReference>
<comment type="similarity">
    <text evidence="4 12">Belongs to the acyl-CoA oxidase family.</text>
</comment>
<keyword evidence="11" id="KW-0576">Peroxisome</keyword>
<dbReference type="EMBL" id="AMQN01015142">
    <property type="status" value="NOT_ANNOTATED_CDS"/>
    <property type="molecule type" value="Genomic_DNA"/>
</dbReference>
<keyword evidence="7 12" id="KW-0274">FAD</keyword>
<evidence type="ECO:0000256" key="11">
    <source>
        <dbReference type="ARBA" id="ARBA00023140"/>
    </source>
</evidence>
<dbReference type="GO" id="GO:0005777">
    <property type="term" value="C:peroxisome"/>
    <property type="evidence" value="ECO:0007669"/>
    <property type="project" value="UniProtKB-SubCell"/>
</dbReference>
<dbReference type="Gene3D" id="2.40.110.10">
    <property type="entry name" value="Butyryl-CoA Dehydrogenase, subunit A, domain 2"/>
    <property type="match status" value="1"/>
</dbReference>
<evidence type="ECO:0000256" key="13">
    <source>
        <dbReference type="PIRSR" id="PIRSR000168-1"/>
    </source>
</evidence>
<dbReference type="OMA" id="AHAQYMV"/>
<feature type="active site" description="Proton acceptor" evidence="13">
    <location>
        <position position="422"/>
    </location>
</feature>
<keyword evidence="6 12" id="KW-0285">Flavoprotein</keyword>
<dbReference type="FunCoup" id="R7TBL0">
    <property type="interactions" value="1573"/>
</dbReference>
<dbReference type="GO" id="GO:0071949">
    <property type="term" value="F:FAD binding"/>
    <property type="evidence" value="ECO:0007669"/>
    <property type="project" value="InterPro"/>
</dbReference>
<evidence type="ECO:0000313" key="19">
    <source>
        <dbReference type="EnsemblMetazoa" id="CapteP174217"/>
    </source>
</evidence>
<organism evidence="18">
    <name type="scientific">Capitella teleta</name>
    <name type="common">Polychaete worm</name>
    <dbReference type="NCBI Taxonomy" id="283909"/>
    <lineage>
        <taxon>Eukaryota</taxon>
        <taxon>Metazoa</taxon>
        <taxon>Spiralia</taxon>
        <taxon>Lophotrochozoa</taxon>
        <taxon>Annelida</taxon>
        <taxon>Polychaeta</taxon>
        <taxon>Sedentaria</taxon>
        <taxon>Scolecida</taxon>
        <taxon>Capitellidae</taxon>
        <taxon>Capitella</taxon>
    </lineage>
</organism>
<dbReference type="GO" id="GO:0005504">
    <property type="term" value="F:fatty acid binding"/>
    <property type="evidence" value="ECO:0007669"/>
    <property type="project" value="TreeGrafter"/>
</dbReference>
<dbReference type="FunFam" id="1.10.540.10:FF:000006">
    <property type="entry name" value="Acyl-coenzyme A oxidase"/>
    <property type="match status" value="1"/>
</dbReference>
<dbReference type="Pfam" id="PF14749">
    <property type="entry name" value="Acyl-CoA_ox_N"/>
    <property type="match status" value="1"/>
</dbReference>
<keyword evidence="9" id="KW-0560">Oxidoreductase</keyword>
<dbReference type="HOGENOM" id="CLU_014629_3_1_1"/>
<evidence type="ECO:0000256" key="14">
    <source>
        <dbReference type="PIRSR" id="PIRSR000168-2"/>
    </source>
</evidence>
<evidence type="ECO:0000259" key="15">
    <source>
        <dbReference type="Pfam" id="PF01756"/>
    </source>
</evidence>
<dbReference type="OrthoDB" id="538336at2759"/>
<gene>
    <name evidence="18" type="ORF">CAPTEDRAFT_174217</name>
</gene>
<comment type="pathway">
    <text evidence="3">Lipid metabolism; peroxisomal fatty acid beta-oxidation.</text>
</comment>
<proteinExistence type="inferred from homology"/>
<evidence type="ECO:0000256" key="6">
    <source>
        <dbReference type="ARBA" id="ARBA00022630"/>
    </source>
</evidence>
<dbReference type="SUPFAM" id="SSF56645">
    <property type="entry name" value="Acyl-CoA dehydrogenase NM domain-like"/>
    <property type="match status" value="1"/>
</dbReference>
<evidence type="ECO:0000256" key="7">
    <source>
        <dbReference type="ARBA" id="ARBA00022827"/>
    </source>
</evidence>
<dbReference type="InterPro" id="IPR055060">
    <property type="entry name" value="ACOX_C_alpha1"/>
</dbReference>
<evidence type="ECO:0000256" key="12">
    <source>
        <dbReference type="PIRNR" id="PIRNR000168"/>
    </source>
</evidence>
<feature type="domain" description="Acyl-coenzyme A oxidase N-terminal" evidence="16">
    <location>
        <begin position="19"/>
        <end position="137"/>
    </location>
</feature>
<dbReference type="FunFam" id="2.40.110.10:FF:000003">
    <property type="entry name" value="Acyl-coenzyme A oxidase"/>
    <property type="match status" value="1"/>
</dbReference>
<evidence type="ECO:0000256" key="9">
    <source>
        <dbReference type="ARBA" id="ARBA00023002"/>
    </source>
</evidence>
<evidence type="ECO:0000256" key="2">
    <source>
        <dbReference type="ARBA" id="ARBA00004275"/>
    </source>
</evidence>
<dbReference type="Gene3D" id="1.20.140.10">
    <property type="entry name" value="Butyryl-CoA Dehydrogenase, subunit A, domain 3"/>
    <property type="match status" value="2"/>
</dbReference>
<dbReference type="InterPro" id="IPR009100">
    <property type="entry name" value="AcylCoA_DH/oxidase_NM_dom_sf"/>
</dbReference>
<dbReference type="InterPro" id="IPR046373">
    <property type="entry name" value="Acyl-CoA_Oxase/DH_mid-dom_sf"/>
</dbReference>
<dbReference type="InterPro" id="IPR037069">
    <property type="entry name" value="AcylCoA_DH/ox_N_sf"/>
</dbReference>
<evidence type="ECO:0000313" key="18">
    <source>
        <dbReference type="EMBL" id="ELT88872.1"/>
    </source>
</evidence>
<dbReference type="PANTHER" id="PTHR10909:SF250">
    <property type="entry name" value="PEROXISOMAL ACYL-COENZYME A OXIDASE 1"/>
    <property type="match status" value="1"/>
</dbReference>
<evidence type="ECO:0000259" key="16">
    <source>
        <dbReference type="Pfam" id="PF14749"/>
    </source>
</evidence>
<dbReference type="InterPro" id="IPR012258">
    <property type="entry name" value="Acyl-CoA_oxidase"/>
</dbReference>
<dbReference type="GO" id="GO:0055088">
    <property type="term" value="P:lipid homeostasis"/>
    <property type="evidence" value="ECO:0007669"/>
    <property type="project" value="TreeGrafter"/>
</dbReference>
<dbReference type="EMBL" id="KB311652">
    <property type="protein sequence ID" value="ELT88872.1"/>
    <property type="molecule type" value="Genomic_DNA"/>
</dbReference>
<dbReference type="PIRSF" id="PIRSF000168">
    <property type="entry name" value="Acyl-CoA_oxidase"/>
    <property type="match status" value="1"/>
</dbReference>
<protein>
    <recommendedName>
        <fullName evidence="12">Acyl-coenzyme A oxidase</fullName>
    </recommendedName>
</protein>
<keyword evidence="10" id="KW-0443">Lipid metabolism</keyword>
<dbReference type="InterPro" id="IPR002655">
    <property type="entry name" value="Acyl-CoA_oxidase_C"/>
</dbReference>
<evidence type="ECO:0000259" key="17">
    <source>
        <dbReference type="Pfam" id="PF22924"/>
    </source>
</evidence>
<dbReference type="FunFam" id="1.20.140.10:FF:000007">
    <property type="entry name" value="Acyl-coenzyme A oxidase"/>
    <property type="match status" value="1"/>
</dbReference>
<reference evidence="19" key="3">
    <citation type="submission" date="2015-06" db="UniProtKB">
        <authorList>
            <consortium name="EnsemblMetazoa"/>
        </authorList>
    </citation>
    <scope>IDENTIFICATION</scope>
</reference>
<comment type="cofactor">
    <cofactor evidence="1">
        <name>FAD</name>
        <dbReference type="ChEBI" id="CHEBI:57692"/>
    </cofactor>
</comment>
<feature type="domain" description="Acyl-CoA oxidase C-alpha1" evidence="17">
    <location>
        <begin position="281"/>
        <end position="436"/>
    </location>
</feature>
<dbReference type="GO" id="GO:0033540">
    <property type="term" value="P:fatty acid beta-oxidation using acyl-CoA oxidase"/>
    <property type="evidence" value="ECO:0007669"/>
    <property type="project" value="TreeGrafter"/>
</dbReference>
<dbReference type="Pfam" id="PF22924">
    <property type="entry name" value="ACOX_C_alpha1"/>
    <property type="match status" value="1"/>
</dbReference>
<evidence type="ECO:0000256" key="5">
    <source>
        <dbReference type="ARBA" id="ARBA00022553"/>
    </source>
</evidence>
<keyword evidence="5" id="KW-0597">Phosphoprotein</keyword>
<dbReference type="InterPro" id="IPR029320">
    <property type="entry name" value="Acyl-CoA_ox_N"/>
</dbReference>
<reference evidence="20" key="1">
    <citation type="submission" date="2012-12" db="EMBL/GenBank/DDBJ databases">
        <authorList>
            <person name="Hellsten U."/>
            <person name="Grimwood J."/>
            <person name="Chapman J.A."/>
            <person name="Shapiro H."/>
            <person name="Aerts A."/>
            <person name="Otillar R.P."/>
            <person name="Terry A.Y."/>
            <person name="Boore J.L."/>
            <person name="Simakov O."/>
            <person name="Marletaz F."/>
            <person name="Cho S.-J."/>
            <person name="Edsinger-Gonzales E."/>
            <person name="Havlak P."/>
            <person name="Kuo D.-H."/>
            <person name="Larsson T."/>
            <person name="Lv J."/>
            <person name="Arendt D."/>
            <person name="Savage R."/>
            <person name="Osoegawa K."/>
            <person name="de Jong P."/>
            <person name="Lindberg D.R."/>
            <person name="Seaver E.C."/>
            <person name="Weisblat D.A."/>
            <person name="Putnam N.H."/>
            <person name="Grigoriev I.V."/>
            <person name="Rokhsar D.S."/>
        </authorList>
    </citation>
    <scope>NUCLEOTIDE SEQUENCE</scope>
    <source>
        <strain evidence="20">I ESC-2004</strain>
    </source>
</reference>
<dbReference type="STRING" id="283909.R7TBL0"/>
<reference evidence="18 20" key="2">
    <citation type="journal article" date="2013" name="Nature">
        <title>Insights into bilaterian evolution from three spiralian genomes.</title>
        <authorList>
            <person name="Simakov O."/>
            <person name="Marletaz F."/>
            <person name="Cho S.J."/>
            <person name="Edsinger-Gonzales E."/>
            <person name="Havlak P."/>
            <person name="Hellsten U."/>
            <person name="Kuo D.H."/>
            <person name="Larsson T."/>
            <person name="Lv J."/>
            <person name="Arendt D."/>
            <person name="Savage R."/>
            <person name="Osoegawa K."/>
            <person name="de Jong P."/>
            <person name="Grimwood J."/>
            <person name="Chapman J.A."/>
            <person name="Shapiro H."/>
            <person name="Aerts A."/>
            <person name="Otillar R.P."/>
            <person name="Terry A.Y."/>
            <person name="Boore J.L."/>
            <person name="Grigoriev I.V."/>
            <person name="Lindberg D.R."/>
            <person name="Seaver E.C."/>
            <person name="Weisblat D.A."/>
            <person name="Putnam N.H."/>
            <person name="Rokhsar D.S."/>
        </authorList>
    </citation>
    <scope>NUCLEOTIDE SEQUENCE</scope>
    <source>
        <strain evidence="18 20">I ESC-2004</strain>
    </source>
</reference>
<dbReference type="EnsemblMetazoa" id="CapteT174217">
    <property type="protein sequence ID" value="CapteP174217"/>
    <property type="gene ID" value="CapteG174217"/>
</dbReference>
<comment type="subcellular location">
    <subcellularLocation>
        <location evidence="2">Peroxisome</location>
    </subcellularLocation>
</comment>
<dbReference type="InterPro" id="IPR036250">
    <property type="entry name" value="AcylCo_DH-like_C"/>
</dbReference>
<name>R7TBL0_CAPTE</name>
<dbReference type="AlphaFoldDB" id="R7TBL0"/>
<evidence type="ECO:0000256" key="10">
    <source>
        <dbReference type="ARBA" id="ARBA00023098"/>
    </source>
</evidence>
<accession>R7TBL0</accession>
<dbReference type="SUPFAM" id="SSF47203">
    <property type="entry name" value="Acyl-CoA dehydrogenase C-terminal domain-like"/>
    <property type="match status" value="2"/>
</dbReference>
<dbReference type="FunFam" id="1.20.140.10:FF:000005">
    <property type="entry name" value="Acyl-coenzyme A oxidase"/>
    <property type="match status" value="1"/>
</dbReference>
<evidence type="ECO:0000256" key="1">
    <source>
        <dbReference type="ARBA" id="ARBA00001974"/>
    </source>
</evidence>
<feature type="binding site" evidence="14">
    <location>
        <position position="183"/>
    </location>
    <ligand>
        <name>FAD</name>
        <dbReference type="ChEBI" id="CHEBI:57692"/>
    </ligand>
</feature>
<dbReference type="Proteomes" id="UP000014760">
    <property type="component" value="Unassembled WGS sequence"/>
</dbReference>
<evidence type="ECO:0000256" key="8">
    <source>
        <dbReference type="ARBA" id="ARBA00022832"/>
    </source>
</evidence>
<sequence length="657" mass="72943">MGPYVNPDLQKERDGAGFDPENLTLELHGGVERVKTKRAMSAKALADLKVLDIPDFHFLSRTEQYNASMKKAVYFMKKDQNGSFANEEESYFYRNEMFPNENPPIGLQYAMFIPTLESQTSPEQKQRWLKDAKNFKMLGTYAQTEIGHGTHVRGLETTATYDPETEEFVLDSPTLTSIKWWPGSLGKTTNHAIVMADLLSQGKSHGVHPFMVQTRSMETHQPLPGVTIGDIGPKFGYGTIDNGFLKFDHFRIPRENMLMKYARVEKDGTFVKEAKNAKLNYGVMVAVRVGISLTVAAHGLAQACTIAIRYSCVRRQSELKPGGPEPQVLDYQTQQKKLFPLLASTYAYWFTGLQMLAVSNTIRAQIEAGNLHALSSGLKAYTTNGANLGIEACRLACGGHGYSLSSGFPKIYVHATPGATYEGENTVLYLQTARYLQKSVTTAQSGSTLRGSTSYLTENLPNKSAICQKVNIGCAIMAFKYRAMILVQQAAKRMSQLKASGKPHHEAWNLSAVPWVQAAEAHIEFYVVKTFAERISTVKDPATVSVLGHLFQLFACENILKNGKDYLMGGFMSSDQLQMLAEKSLNLLADIRPNAVALVDAFDYSDNMLGSILGRFDGDVYENLYKWAKASPLNKTEVSEAYHKHLRGLIHGQNSKL</sequence>
<dbReference type="Pfam" id="PF01756">
    <property type="entry name" value="ACOX"/>
    <property type="match status" value="1"/>
</dbReference>
<dbReference type="Gene3D" id="1.10.540.10">
    <property type="entry name" value="Acyl-CoA dehydrogenase/oxidase, N-terminal domain"/>
    <property type="match status" value="1"/>
</dbReference>
<evidence type="ECO:0000256" key="4">
    <source>
        <dbReference type="ARBA" id="ARBA00006288"/>
    </source>
</evidence>
<evidence type="ECO:0000313" key="20">
    <source>
        <dbReference type="Proteomes" id="UP000014760"/>
    </source>
</evidence>